<feature type="domain" description="Double Cache" evidence="1">
    <location>
        <begin position="41"/>
        <end position="180"/>
    </location>
</feature>
<dbReference type="AlphaFoldDB" id="A0A6M8NE45"/>
<dbReference type="Proteomes" id="UP000290378">
    <property type="component" value="Unassembled WGS sequence"/>
</dbReference>
<name>A0A6M8NE45_9BACT</name>
<dbReference type="Gene3D" id="3.30.450.20">
    <property type="entry name" value="PAS domain"/>
    <property type="match status" value="1"/>
</dbReference>
<organism evidence="2 3">
    <name type="scientific">Arcobacter cloacae</name>
    <dbReference type="NCBI Taxonomy" id="1054034"/>
    <lineage>
        <taxon>Bacteria</taxon>
        <taxon>Pseudomonadati</taxon>
        <taxon>Campylobacterota</taxon>
        <taxon>Epsilonproteobacteria</taxon>
        <taxon>Campylobacterales</taxon>
        <taxon>Arcobacteraceae</taxon>
        <taxon>Arcobacter</taxon>
    </lineage>
</organism>
<sequence>MNKTYKNFILLFIIVIITLLYFLNKYNNIIHQNQIDILVSNKVEIVQNELTNQKNQALSLAILFSKNQNIINNLEQNNPKELKKELLVLLNNIKTYTNQTNIQVQIHTKDLRVFVRSWEDKDIGLNLENFRKGLVKVKNTQEPFVSNELGKRFNIKAISPIFNKNNEYIGTIEVIMDYSDLKNRLKYLGIEIIPLLEKKYLKIAQNYKDNPLLGDYIVIQEEYDKKFYDFLLENKEYLSNNKFYYENKNRIITQIPLGSLDEESIAIMMICFDKNEQNFKYLPKYEYLGEINIKSNLKNSEEKEKREIIIK</sequence>
<keyword evidence="3" id="KW-1185">Reference proteome</keyword>
<reference evidence="2 3" key="1">
    <citation type="submission" date="2017-09" db="EMBL/GenBank/DDBJ databases">
        <title>Genomics of the genus Arcobacter.</title>
        <authorList>
            <person name="Perez-Cataluna A."/>
            <person name="Figueras M.J."/>
            <person name="Salas-Masso N."/>
        </authorList>
    </citation>
    <scope>NUCLEOTIDE SEQUENCE [LARGE SCALE GENOMIC DNA]</scope>
    <source>
        <strain evidence="2 3">CECT 7834</strain>
    </source>
</reference>
<evidence type="ECO:0000259" key="1">
    <source>
        <dbReference type="Pfam" id="PF14827"/>
    </source>
</evidence>
<accession>A0A6M8NE45</accession>
<dbReference type="RefSeq" id="WP_129012571.1">
    <property type="nucleotide sequence ID" value="NZ_CBCSEI010000003.1"/>
</dbReference>
<evidence type="ECO:0000313" key="2">
    <source>
        <dbReference type="EMBL" id="RXI42748.1"/>
    </source>
</evidence>
<comment type="caution">
    <text evidence="2">The sequence shown here is derived from an EMBL/GenBank/DDBJ whole genome shotgun (WGS) entry which is preliminary data.</text>
</comment>
<protein>
    <submittedName>
        <fullName evidence="2">Chemotaxis protein</fullName>
    </submittedName>
</protein>
<gene>
    <name evidence="2" type="ORF">CP963_01655</name>
</gene>
<dbReference type="Pfam" id="PF14827">
    <property type="entry name" value="dCache_3"/>
    <property type="match status" value="1"/>
</dbReference>
<dbReference type="InterPro" id="IPR029151">
    <property type="entry name" value="Sensor-like_sf"/>
</dbReference>
<dbReference type="InterPro" id="IPR029150">
    <property type="entry name" value="dCache_3"/>
</dbReference>
<proteinExistence type="predicted"/>
<dbReference type="SUPFAM" id="SSF103190">
    <property type="entry name" value="Sensory domain-like"/>
    <property type="match status" value="1"/>
</dbReference>
<evidence type="ECO:0000313" key="3">
    <source>
        <dbReference type="Proteomes" id="UP000290378"/>
    </source>
</evidence>
<dbReference type="EMBL" id="NXII01000002">
    <property type="protein sequence ID" value="RXI42748.1"/>
    <property type="molecule type" value="Genomic_DNA"/>
</dbReference>